<dbReference type="Pfam" id="PF00593">
    <property type="entry name" value="TonB_dep_Rec_b-barrel"/>
    <property type="match status" value="1"/>
</dbReference>
<sequence length="669" mass="74815">MKLHLVLLVLLAVLPGLTVQAQEPEKQQGVARDAVLVYNPDFFAASSPATAEDMVERLPGFQLDNGDNVRGFAGAGGNVLIDGARPASKTDNVSSVLGRIQAGRVSHVELIRGGAPGIDMQGHSVVANVILSDEATRQQSLLARTYFFEGGPTLPSGRYEFSSSDSGTNWGFNIGRSLSINDSTGTGTLVRRDGSGQVTDIEQRENKFDGGGWSGRADWAAPVAAGRLEITGGASINDFEEWTQYVAPTSQRHFDFAQENRDADLGVRAEQNLSETMTLEARLIQNQRRIESVSSALMGTTLQRFNTERETGESIVRSVLRWQPTDRMKVESSAELAYNVLDTEQSFTVDGQNVPLPQSTTKVNELRTEIAAIATWQRSDSLTLEAGARLERSRIRQIGTASAERSFFYPKPRLAMTWDFIENHQLRLRLERELGQLNFNDFAASSSLTNNEVLGGNLDLRPEQRWVSEAVLERRLSADAVLSLTLRHDEISHVVDVLPLEDGLTAIGNIGDGSLDRVELDLRLPLDRIGLSGGRLTLNARYDHARVNDPTTGRERQISDVRPFTGSANFEQDLPTWNLVWGLDYTPYFRETTFNPDQRRDVELRHYLTAFGEYTFSDSFTARVEYTVWDDFRINRQSWSDRVMQTIAFSEQERVNPRNFIQMRLRKTF</sequence>
<dbReference type="Gene3D" id="2.40.170.20">
    <property type="entry name" value="TonB-dependent receptor, beta-barrel domain"/>
    <property type="match status" value="1"/>
</dbReference>
<protein>
    <recommendedName>
        <fullName evidence="12">TonB-dependent receptor-like beta-barrel domain-containing protein</fullName>
    </recommendedName>
</protein>
<evidence type="ECO:0000256" key="11">
    <source>
        <dbReference type="SAM" id="SignalP"/>
    </source>
</evidence>
<evidence type="ECO:0000256" key="4">
    <source>
        <dbReference type="ARBA" id="ARBA00022452"/>
    </source>
</evidence>
<feature type="chain" id="PRO_5009212137" description="TonB-dependent receptor-like beta-barrel domain-containing protein" evidence="11">
    <location>
        <begin position="22"/>
        <end position="669"/>
    </location>
</feature>
<dbReference type="InterPro" id="IPR036942">
    <property type="entry name" value="Beta-barrel_TonB_sf"/>
</dbReference>
<keyword evidence="14" id="KW-1185">Reference proteome</keyword>
<dbReference type="OrthoDB" id="9760620at2"/>
<keyword evidence="10" id="KW-0998">Cell outer membrane</keyword>
<comment type="similarity">
    <text evidence="2">Belongs to the TonB-dependent receptor family. Hemoglobin/haptoglobin binding protein subfamily.</text>
</comment>
<proteinExistence type="inferred from homology"/>
<evidence type="ECO:0000256" key="1">
    <source>
        <dbReference type="ARBA" id="ARBA00004571"/>
    </source>
</evidence>
<reference evidence="14" key="1">
    <citation type="submission" date="2016-07" db="EMBL/GenBank/DDBJ databases">
        <authorList>
            <person name="Florea S."/>
            <person name="Webb J.S."/>
            <person name="Jaromczyk J."/>
            <person name="Schardl C.L."/>
        </authorList>
    </citation>
    <scope>NUCLEOTIDE SEQUENCE [LARGE SCALE GENOMIC DNA]</scope>
    <source>
        <strain evidence="14">KCTC 42131</strain>
    </source>
</reference>
<keyword evidence="9" id="KW-0675">Receptor</keyword>
<feature type="signal peptide" evidence="11">
    <location>
        <begin position="1"/>
        <end position="21"/>
    </location>
</feature>
<dbReference type="GO" id="GO:0009279">
    <property type="term" value="C:cell outer membrane"/>
    <property type="evidence" value="ECO:0007669"/>
    <property type="project" value="UniProtKB-SubCell"/>
</dbReference>
<name>A0A1E8CKZ0_9GAMM</name>
<evidence type="ECO:0000256" key="8">
    <source>
        <dbReference type="ARBA" id="ARBA00023136"/>
    </source>
</evidence>
<evidence type="ECO:0000313" key="14">
    <source>
        <dbReference type="Proteomes" id="UP000175669"/>
    </source>
</evidence>
<comment type="subcellular location">
    <subcellularLocation>
        <location evidence="1">Cell outer membrane</location>
        <topology evidence="1">Multi-pass membrane protein</topology>
    </subcellularLocation>
</comment>
<evidence type="ECO:0000256" key="5">
    <source>
        <dbReference type="ARBA" id="ARBA00022692"/>
    </source>
</evidence>
<keyword evidence="8" id="KW-0472">Membrane</keyword>
<evidence type="ECO:0000256" key="7">
    <source>
        <dbReference type="ARBA" id="ARBA00023077"/>
    </source>
</evidence>
<dbReference type="SUPFAM" id="SSF56935">
    <property type="entry name" value="Porins"/>
    <property type="match status" value="1"/>
</dbReference>
<evidence type="ECO:0000256" key="3">
    <source>
        <dbReference type="ARBA" id="ARBA00022448"/>
    </source>
</evidence>
<keyword evidence="7" id="KW-0798">TonB box</keyword>
<dbReference type="Proteomes" id="UP000175669">
    <property type="component" value="Unassembled WGS sequence"/>
</dbReference>
<dbReference type="GO" id="GO:0044718">
    <property type="term" value="P:siderophore transmembrane transport"/>
    <property type="evidence" value="ECO:0007669"/>
    <property type="project" value="TreeGrafter"/>
</dbReference>
<dbReference type="PANTHER" id="PTHR30069:SF29">
    <property type="entry name" value="HEMOGLOBIN AND HEMOGLOBIN-HAPTOGLOBIN-BINDING PROTEIN 1-RELATED"/>
    <property type="match status" value="1"/>
</dbReference>
<evidence type="ECO:0000259" key="12">
    <source>
        <dbReference type="Pfam" id="PF00593"/>
    </source>
</evidence>
<organism evidence="13 14">
    <name type="scientific">Pseudohongiella acticola</name>
    <dbReference type="NCBI Taxonomy" id="1524254"/>
    <lineage>
        <taxon>Bacteria</taxon>
        <taxon>Pseudomonadati</taxon>
        <taxon>Pseudomonadota</taxon>
        <taxon>Gammaproteobacteria</taxon>
        <taxon>Pseudomonadales</taxon>
        <taxon>Pseudohongiellaceae</taxon>
        <taxon>Pseudohongiella</taxon>
    </lineage>
</organism>
<evidence type="ECO:0000256" key="2">
    <source>
        <dbReference type="ARBA" id="ARBA00008143"/>
    </source>
</evidence>
<gene>
    <name evidence="13" type="ORF">PHACT_07920</name>
</gene>
<dbReference type="RefSeq" id="WP_070116685.1">
    <property type="nucleotide sequence ID" value="NZ_MASR01000001.1"/>
</dbReference>
<keyword evidence="4" id="KW-1134">Transmembrane beta strand</keyword>
<evidence type="ECO:0000313" key="13">
    <source>
        <dbReference type="EMBL" id="OFE13074.1"/>
    </source>
</evidence>
<dbReference type="InterPro" id="IPR037066">
    <property type="entry name" value="Plug_dom_sf"/>
</dbReference>
<accession>A0A1E8CKZ0</accession>
<keyword evidence="5" id="KW-0812">Transmembrane</keyword>
<feature type="domain" description="TonB-dependent receptor-like beta-barrel" evidence="12">
    <location>
        <begin position="199"/>
        <end position="622"/>
    </location>
</feature>
<dbReference type="PANTHER" id="PTHR30069">
    <property type="entry name" value="TONB-DEPENDENT OUTER MEMBRANE RECEPTOR"/>
    <property type="match status" value="1"/>
</dbReference>
<dbReference type="EMBL" id="MASR01000001">
    <property type="protein sequence ID" value="OFE13074.1"/>
    <property type="molecule type" value="Genomic_DNA"/>
</dbReference>
<dbReference type="AlphaFoldDB" id="A0A1E8CKZ0"/>
<dbReference type="InterPro" id="IPR039426">
    <property type="entry name" value="TonB-dep_rcpt-like"/>
</dbReference>
<comment type="caution">
    <text evidence="13">The sequence shown here is derived from an EMBL/GenBank/DDBJ whole genome shotgun (WGS) entry which is preliminary data.</text>
</comment>
<evidence type="ECO:0000256" key="6">
    <source>
        <dbReference type="ARBA" id="ARBA00022729"/>
    </source>
</evidence>
<dbReference type="Gene3D" id="2.170.130.10">
    <property type="entry name" value="TonB-dependent receptor, plug domain"/>
    <property type="match status" value="1"/>
</dbReference>
<keyword evidence="6 11" id="KW-0732">Signal</keyword>
<dbReference type="InterPro" id="IPR000531">
    <property type="entry name" value="Beta-barrel_TonB"/>
</dbReference>
<dbReference type="GO" id="GO:0015344">
    <property type="term" value="F:siderophore uptake transmembrane transporter activity"/>
    <property type="evidence" value="ECO:0007669"/>
    <property type="project" value="TreeGrafter"/>
</dbReference>
<dbReference type="STRING" id="1524254.PHACT_07920"/>
<evidence type="ECO:0000256" key="9">
    <source>
        <dbReference type="ARBA" id="ARBA00023170"/>
    </source>
</evidence>
<keyword evidence="3" id="KW-0813">Transport</keyword>
<evidence type="ECO:0000256" key="10">
    <source>
        <dbReference type="ARBA" id="ARBA00023237"/>
    </source>
</evidence>